<reference evidence="1" key="1">
    <citation type="submission" date="2018-06" db="EMBL/GenBank/DDBJ databases">
        <authorList>
            <person name="Zhirakovskaya E."/>
        </authorList>
    </citation>
    <scope>NUCLEOTIDE SEQUENCE</scope>
</reference>
<proteinExistence type="predicted"/>
<dbReference type="EMBL" id="UOFP01000189">
    <property type="protein sequence ID" value="VAW87573.1"/>
    <property type="molecule type" value="Genomic_DNA"/>
</dbReference>
<evidence type="ECO:0000313" key="1">
    <source>
        <dbReference type="EMBL" id="VAW87573.1"/>
    </source>
</evidence>
<dbReference type="AlphaFoldDB" id="A0A3B0ZH63"/>
<sequence>ALALKPERHYFEENPTQVVRFMAKIGG</sequence>
<accession>A0A3B0ZH63</accession>
<protein>
    <submittedName>
        <fullName evidence="1">Uncharacterized protein</fullName>
    </submittedName>
</protein>
<name>A0A3B0ZH63_9ZZZZ</name>
<gene>
    <name evidence="1" type="ORF">MNBD_GAMMA18-2203</name>
</gene>
<organism evidence="1">
    <name type="scientific">hydrothermal vent metagenome</name>
    <dbReference type="NCBI Taxonomy" id="652676"/>
    <lineage>
        <taxon>unclassified sequences</taxon>
        <taxon>metagenomes</taxon>
        <taxon>ecological metagenomes</taxon>
    </lineage>
</organism>
<feature type="non-terminal residue" evidence="1">
    <location>
        <position position="1"/>
    </location>
</feature>